<evidence type="ECO:0000313" key="3">
    <source>
        <dbReference type="EMBL" id="CAL5135650.1"/>
    </source>
</evidence>
<dbReference type="Gene3D" id="3.40.50.1910">
    <property type="match status" value="2"/>
</dbReference>
<dbReference type="AlphaFoldDB" id="A0AAV2TEQ4"/>
<gene>
    <name evidence="3" type="ORF">CDAUBV1_LOCUS9773</name>
</gene>
<organism evidence="3 4">
    <name type="scientific">Calicophoron daubneyi</name>
    <name type="common">Rumen fluke</name>
    <name type="synonym">Paramphistomum daubneyi</name>
    <dbReference type="NCBI Taxonomy" id="300641"/>
    <lineage>
        <taxon>Eukaryota</taxon>
        <taxon>Metazoa</taxon>
        <taxon>Spiralia</taxon>
        <taxon>Lophotrochozoa</taxon>
        <taxon>Platyhelminthes</taxon>
        <taxon>Trematoda</taxon>
        <taxon>Digenea</taxon>
        <taxon>Plagiorchiida</taxon>
        <taxon>Pronocephalata</taxon>
        <taxon>Paramphistomoidea</taxon>
        <taxon>Paramphistomidae</taxon>
        <taxon>Calicophoron</taxon>
    </lineage>
</organism>
<evidence type="ECO:0000256" key="2">
    <source>
        <dbReference type="SAM" id="MobiDB-lite"/>
    </source>
</evidence>
<accession>A0AAV2TEQ4</accession>
<dbReference type="InterPro" id="IPR036045">
    <property type="entry name" value="Sec1-like_sf"/>
</dbReference>
<dbReference type="Proteomes" id="UP001497525">
    <property type="component" value="Unassembled WGS sequence"/>
</dbReference>
<sequence length="726" mass="80179">MDYLSSGPLDLTQIKLSYQNDLLNHLDKCQAPTAIYWEKSLMSPVGLIVGHSSLKEHGVSNSFILDNAADSYSPPESKSVVFIISPTIKIVDVMQTFVTRDSQIKRNTSKEYHIIAIPSFSYACKTFLSEKNLLKAFTSIYEFPLTLLPLDTDVLSLEDPDCYAKCTLHQKQQGIYRFVQGLMRFQSLYGLFPTIRAKGSRAKEVARMLIRMRHEADVAATSKLGSPMTEMDSQTDMLVILDRSVDVLTPLLSQLTYEGLVDEKWGIHYGTCRASVSESSAGDQLKRVQLNSADEVFSELRDQSFSCVGSILARRSKEIAAIASEAKNSKRITELRRVVDRLPEIQAMQKELGIHTMIAEQLKKYAYVDEFLLSLAAQKDFLSGFETDKAHPYIEDCILRVAPLNEVIRLMCIQSFCNGGLKQRLLEYYKREILQVYGFEHMFTIDNLNRSGLLNDSNSPQGYPGLHHRPGLDKISSDSTGYSNSRQTVTAVSAMFNTSLKRNLRLLVPPTGSADSGSDPEQMLSAVYSGYIPISVRLVQAMAIGWLPKTVSSIAGHLTNAGPSNAMALKANAILAGKRLISGFRFDDGEAADQTRTSFSYNPIQSTTLDGNGFPLPTTPSDGSNFITTLTPGVEFEDTQVSDTSNSLTNLLHSSREKTTTSSKSRVVVVAFVGGVTRAEVSALRILAASGEANLEFVIVTTGFLTAQTFVESMSQHVQKEQLIPF</sequence>
<comment type="similarity">
    <text evidence="1">Belongs to the STXBP/unc-18/SEC1 family.</text>
</comment>
<dbReference type="EMBL" id="CAXLJL010000267">
    <property type="protein sequence ID" value="CAL5135650.1"/>
    <property type="molecule type" value="Genomic_DNA"/>
</dbReference>
<dbReference type="InterPro" id="IPR027482">
    <property type="entry name" value="Sec1-like_dom2"/>
</dbReference>
<feature type="region of interest" description="Disordered" evidence="2">
    <location>
        <begin position="459"/>
        <end position="482"/>
    </location>
</feature>
<proteinExistence type="inferred from homology"/>
<reference evidence="3" key="1">
    <citation type="submission" date="2024-06" db="EMBL/GenBank/DDBJ databases">
        <authorList>
            <person name="Liu X."/>
            <person name="Lenzi L."/>
            <person name="Haldenby T S."/>
            <person name="Uol C."/>
        </authorList>
    </citation>
    <scope>NUCLEOTIDE SEQUENCE</scope>
</reference>
<dbReference type="Pfam" id="PF00995">
    <property type="entry name" value="Sec1"/>
    <property type="match status" value="1"/>
</dbReference>
<dbReference type="SUPFAM" id="SSF56815">
    <property type="entry name" value="Sec1/munc18-like (SM) proteins"/>
    <property type="match status" value="1"/>
</dbReference>
<dbReference type="InterPro" id="IPR001619">
    <property type="entry name" value="Sec1-like"/>
</dbReference>
<comment type="caution">
    <text evidence="3">The sequence shown here is derived from an EMBL/GenBank/DDBJ whole genome shotgun (WGS) entry which is preliminary data.</text>
</comment>
<evidence type="ECO:0008006" key="5">
    <source>
        <dbReference type="Google" id="ProtNLM"/>
    </source>
</evidence>
<dbReference type="InterPro" id="IPR043155">
    <property type="entry name" value="VPS33_dom3b"/>
</dbReference>
<dbReference type="Gene3D" id="3.40.50.2060">
    <property type="match status" value="1"/>
</dbReference>
<dbReference type="PIRSF" id="PIRSF005715">
    <property type="entry name" value="VPS45_Sec1"/>
    <property type="match status" value="1"/>
</dbReference>
<evidence type="ECO:0000256" key="1">
    <source>
        <dbReference type="ARBA" id="ARBA00009884"/>
    </source>
</evidence>
<dbReference type="PANTHER" id="PTHR11679">
    <property type="entry name" value="VESICLE PROTEIN SORTING-ASSOCIATED"/>
    <property type="match status" value="1"/>
</dbReference>
<evidence type="ECO:0000313" key="4">
    <source>
        <dbReference type="Proteomes" id="UP001497525"/>
    </source>
</evidence>
<dbReference type="InterPro" id="IPR043154">
    <property type="entry name" value="Sec-1-like_dom1"/>
</dbReference>
<dbReference type="GO" id="GO:0016192">
    <property type="term" value="P:vesicle-mediated transport"/>
    <property type="evidence" value="ECO:0007669"/>
    <property type="project" value="InterPro"/>
</dbReference>
<dbReference type="Gene3D" id="1.25.40.850">
    <property type="match status" value="1"/>
</dbReference>
<protein>
    <recommendedName>
        <fullName evidence="5">Vacuolar protein sorting-associated protein 33A</fullName>
    </recommendedName>
</protein>
<name>A0AAV2TEQ4_CALDB</name>